<evidence type="ECO:0000313" key="2">
    <source>
        <dbReference type="EMBL" id="MCV2231880.1"/>
    </source>
</evidence>
<dbReference type="Proteomes" id="UP001177160">
    <property type="component" value="Unassembled WGS sequence"/>
</dbReference>
<reference evidence="2" key="1">
    <citation type="submission" date="2022-09" db="EMBL/GenBank/DDBJ databases">
        <title>Novel Mycoplasma species identified in domestic and wild animals.</title>
        <authorList>
            <person name="Volokhov D.V."/>
            <person name="Furtak V.A."/>
            <person name="Zagorodnyaya T.A."/>
        </authorList>
    </citation>
    <scope>NUCLEOTIDE SEQUENCE</scope>
    <source>
        <strain evidence="2">Oakley</strain>
    </source>
</reference>
<gene>
    <name evidence="2" type="ORF">N7548_03460</name>
</gene>
<accession>A0ABT2Y553</accession>
<evidence type="ECO:0000313" key="3">
    <source>
        <dbReference type="Proteomes" id="UP001177160"/>
    </source>
</evidence>
<protein>
    <submittedName>
        <fullName evidence="2">Carbohydrate-binding domain-containing protein</fullName>
    </submittedName>
</protein>
<evidence type="ECO:0000256" key="1">
    <source>
        <dbReference type="SAM" id="SignalP"/>
    </source>
</evidence>
<dbReference type="RefSeq" id="WP_263608033.1">
    <property type="nucleotide sequence ID" value="NZ_JAOVQM010000002.1"/>
</dbReference>
<dbReference type="Pfam" id="PF14262">
    <property type="entry name" value="Cthe_2159"/>
    <property type="match status" value="2"/>
</dbReference>
<dbReference type="InterPro" id="IPR025584">
    <property type="entry name" value="Cthe_2159"/>
</dbReference>
<proteinExistence type="predicted"/>
<organism evidence="2 3">
    <name type="scientific">Paracholeplasma manati</name>
    <dbReference type="NCBI Taxonomy" id="591373"/>
    <lineage>
        <taxon>Bacteria</taxon>
        <taxon>Bacillati</taxon>
        <taxon>Mycoplasmatota</taxon>
        <taxon>Mollicutes</taxon>
        <taxon>Acholeplasmatales</taxon>
        <taxon>Acholeplasmataceae</taxon>
        <taxon>Paracholeplasma</taxon>
    </lineage>
</organism>
<dbReference type="EMBL" id="JAOVQM010000002">
    <property type="protein sequence ID" value="MCV2231880.1"/>
    <property type="molecule type" value="Genomic_DNA"/>
</dbReference>
<sequence length="863" mass="92312">MKKIYTIVLLISAFWVLTACQSSVGKSIDIAVIADEHIELMIYEDEAFDQVINDHTLHFLTSEDEKTDETTTIYFQLIFEEGYELDQIVQDDTLLTIVTLDSDLGHYAITVPVKSSQITVTSKLSETTELDNAFEGTFILDDHVSVIIYETQTSTEGEESLIGVAKDGTTGEILIDGEGQINFKVVLDEGYVIKAITITPTNYKNLKLPTELGENTYRITKITSDITISITTKSINSTYNDSEPTSIYFSESNITVDNDNGFVSIEGNVVTITSGGSYYVEGVSSEGSLIINATDEVFDLVFGHLSLSSSLNAPIQILSADKVNIRIPTGIQVLLNDLRPIQVSESDDTPNAALYANEDLNLSGSGELVIQATYNNGIGTKDDLIIDGLSITVVSANHAIKGSDSITITSGTFVLTAQGGDGLKTSNSDVSSKGNQRGTITISGGTFVINAATDGIDAAYDVVIENNPTIHIYTSTTYASNVSTPVENTNDILYIRVPSNLYNANYRYAVYQEDAASSIGTWVNASLIGQVNISGRFYYLYEVSLDASLDYFTIYRFNISASNSTTTFVSKSEKAKWNDNYNMTTLSISGTSITYSFGLYATSGLEYSAKGIKADNEIRIAGGVIHIQSYDDAIHANNDVLLENGVNGTGNVTIQGGTIVITTKDDGIHADQSVLIAGGAIEIVTSYEGIEGNVVKITDGIIKLFSTDDGINATSGSLSPKVEVTGGYLEISVGTGDTDAIDSNGSYVQTGGFVVSMSALSGGMGGALDTDGSVSISGGTFIGIGSSEHVPSSTGNNRSTGSMTVSITPGTYVVKDNNGQIILTFTTSTYTYNRLFITSDQLKQGTSYTLYRGETSVKTWTLS</sequence>
<feature type="signal peptide" evidence="1">
    <location>
        <begin position="1"/>
        <end position="21"/>
    </location>
</feature>
<keyword evidence="3" id="KW-1185">Reference proteome</keyword>
<comment type="caution">
    <text evidence="2">The sequence shown here is derived from an EMBL/GenBank/DDBJ whole genome shotgun (WGS) entry which is preliminary data.</text>
</comment>
<name>A0ABT2Y553_9MOLU</name>
<dbReference type="PROSITE" id="PS51257">
    <property type="entry name" value="PROKAR_LIPOPROTEIN"/>
    <property type="match status" value="1"/>
</dbReference>
<feature type="chain" id="PRO_5047097398" evidence="1">
    <location>
        <begin position="22"/>
        <end position="863"/>
    </location>
</feature>
<keyword evidence="1" id="KW-0732">Signal</keyword>